<proteinExistence type="predicted"/>
<gene>
    <name evidence="2" type="ORF">MYF79_00195</name>
</gene>
<keyword evidence="1" id="KW-0472">Membrane</keyword>
<organism evidence="2 3">
    <name type="scientific">Chitinophaga filiformis</name>
    <name type="common">Myxococcus filiformis</name>
    <name type="synonym">Flexibacter filiformis</name>
    <dbReference type="NCBI Taxonomy" id="104663"/>
    <lineage>
        <taxon>Bacteria</taxon>
        <taxon>Pseudomonadati</taxon>
        <taxon>Bacteroidota</taxon>
        <taxon>Chitinophagia</taxon>
        <taxon>Chitinophagales</taxon>
        <taxon>Chitinophagaceae</taxon>
        <taxon>Chitinophaga</taxon>
    </lineage>
</organism>
<protein>
    <submittedName>
        <fullName evidence="2">Uncharacterized protein</fullName>
    </submittedName>
</protein>
<feature type="transmembrane region" description="Helical" evidence="1">
    <location>
        <begin position="46"/>
        <end position="64"/>
    </location>
</feature>
<feature type="transmembrane region" description="Helical" evidence="1">
    <location>
        <begin position="168"/>
        <end position="188"/>
    </location>
</feature>
<evidence type="ECO:0000256" key="1">
    <source>
        <dbReference type="SAM" id="Phobius"/>
    </source>
</evidence>
<reference evidence="2 3" key="1">
    <citation type="submission" date="2022-04" db="EMBL/GenBank/DDBJ databases">
        <title>The arsenic-methylating capacity of Chitinophaga filiformis YT5 during chitin decomposition.</title>
        <authorList>
            <person name="Chen G."/>
            <person name="Liang Y."/>
        </authorList>
    </citation>
    <scope>NUCLEOTIDE SEQUENCE [LARGE SCALE GENOMIC DNA]</scope>
    <source>
        <strain evidence="2 3">YT5</strain>
    </source>
</reference>
<dbReference type="Proteomes" id="UP000830198">
    <property type="component" value="Chromosome"/>
</dbReference>
<feature type="transmembrane region" description="Helical" evidence="1">
    <location>
        <begin position="110"/>
        <end position="128"/>
    </location>
</feature>
<keyword evidence="1" id="KW-0812">Transmembrane</keyword>
<dbReference type="EMBL" id="CP095855">
    <property type="protein sequence ID" value="UPK69706.1"/>
    <property type="molecule type" value="Genomic_DNA"/>
</dbReference>
<feature type="transmembrane region" description="Helical" evidence="1">
    <location>
        <begin position="200"/>
        <end position="219"/>
    </location>
</feature>
<evidence type="ECO:0000313" key="2">
    <source>
        <dbReference type="EMBL" id="UPK69706.1"/>
    </source>
</evidence>
<accession>A0ABY4I4N8</accession>
<keyword evidence="1" id="KW-1133">Transmembrane helix</keyword>
<evidence type="ECO:0000313" key="3">
    <source>
        <dbReference type="Proteomes" id="UP000830198"/>
    </source>
</evidence>
<dbReference type="RefSeq" id="WP_247811981.1">
    <property type="nucleotide sequence ID" value="NZ_CP095855.1"/>
</dbReference>
<sequence>MKKFESLATFLPLLAVLVYTTGFITLTSFLNSNGVSYIPALDGKVIQVGFLSFFLLAPIPIITFQKIDQLSQDDKPTIEKLITLGYESKVIIAIFSASCVQLLLESPWKYSFLSWLYPLILFGILKINKKGTYTLLTIIIFTTFFGMLFFVTFIPYNPVNTVFPPPSYLHLLLVHELIFFGCFIFLLFLSSDKVARVPQYISIGLCFVGGSILIGNLLLEKIKSEYAGTPPQKVTMYFKEDSYKEIKRTIISRDIVDSCVTINLIFENDNFYFFKKGDTTISLPKDLISVVFSTPMKADTIKNLPPM</sequence>
<name>A0ABY4I4N8_CHIFI</name>
<feature type="transmembrane region" description="Helical" evidence="1">
    <location>
        <begin position="135"/>
        <end position="156"/>
    </location>
</feature>
<keyword evidence="3" id="KW-1185">Reference proteome</keyword>